<comment type="caution">
    <text evidence="2">The sequence shown here is derived from an EMBL/GenBank/DDBJ whole genome shotgun (WGS) entry which is preliminary data.</text>
</comment>
<dbReference type="PANTHER" id="PTHR11439">
    <property type="entry name" value="GAG-POL-RELATED RETROTRANSPOSON"/>
    <property type="match status" value="1"/>
</dbReference>
<evidence type="ECO:0000313" key="2">
    <source>
        <dbReference type="EMBL" id="KAL0378758.1"/>
    </source>
</evidence>
<organism evidence="2">
    <name type="scientific">Sesamum radiatum</name>
    <name type="common">Black benniseed</name>
    <dbReference type="NCBI Taxonomy" id="300843"/>
    <lineage>
        <taxon>Eukaryota</taxon>
        <taxon>Viridiplantae</taxon>
        <taxon>Streptophyta</taxon>
        <taxon>Embryophyta</taxon>
        <taxon>Tracheophyta</taxon>
        <taxon>Spermatophyta</taxon>
        <taxon>Magnoliopsida</taxon>
        <taxon>eudicotyledons</taxon>
        <taxon>Gunneridae</taxon>
        <taxon>Pentapetalae</taxon>
        <taxon>asterids</taxon>
        <taxon>lamiids</taxon>
        <taxon>Lamiales</taxon>
        <taxon>Pedaliaceae</taxon>
        <taxon>Sesamum</taxon>
    </lineage>
</organism>
<dbReference type="InterPro" id="IPR013103">
    <property type="entry name" value="RVT_2"/>
</dbReference>
<accession>A0AAW2RFY8</accession>
<protein>
    <submittedName>
        <fullName evidence="2">Retrovirus-related Pol polyprotein from transposon TNT 1-94</fullName>
    </submittedName>
</protein>
<dbReference type="AlphaFoldDB" id="A0AAW2RFY8"/>
<dbReference type="PANTHER" id="PTHR11439:SF496">
    <property type="entry name" value="RNA-DIRECTED DNA POLYMERASE"/>
    <property type="match status" value="1"/>
</dbReference>
<name>A0AAW2RFY8_SESRA</name>
<proteinExistence type="predicted"/>
<evidence type="ECO:0000259" key="1">
    <source>
        <dbReference type="Pfam" id="PF07727"/>
    </source>
</evidence>
<dbReference type="Pfam" id="PF07727">
    <property type="entry name" value="RVT_2"/>
    <property type="match status" value="1"/>
</dbReference>
<sequence>MSDIDSDKWLEAMKSEMDSMGTNQVWTPVNPPKGVRPVGCKWVYKRKLGADKEVTAFKARLGAKGYTQRPGVDFEETYSPVAMTNSIWILLAIAACHRNHSVCCPVHQARCRLRFERNEQISGMRRGGALGAVMGILKYLKRTKDMFLIYGGGELILEGYSDTSFQSDDDYAKFQSDFVFKLNGGVVAWKSSKQDTTTDSTMEAEYIAASEAAKEAVWMKNYIQELGVVPSIFEPIVIFFYNNEAIA</sequence>
<reference evidence="2" key="2">
    <citation type="journal article" date="2024" name="Plant">
        <title>Genomic evolution and insights into agronomic trait innovations of Sesamum species.</title>
        <authorList>
            <person name="Miao H."/>
            <person name="Wang L."/>
            <person name="Qu L."/>
            <person name="Liu H."/>
            <person name="Sun Y."/>
            <person name="Le M."/>
            <person name="Wang Q."/>
            <person name="Wei S."/>
            <person name="Zheng Y."/>
            <person name="Lin W."/>
            <person name="Duan Y."/>
            <person name="Cao H."/>
            <person name="Xiong S."/>
            <person name="Wang X."/>
            <person name="Wei L."/>
            <person name="Li C."/>
            <person name="Ma Q."/>
            <person name="Ju M."/>
            <person name="Zhao R."/>
            <person name="Li G."/>
            <person name="Mu C."/>
            <person name="Tian Q."/>
            <person name="Mei H."/>
            <person name="Zhang T."/>
            <person name="Gao T."/>
            <person name="Zhang H."/>
        </authorList>
    </citation>
    <scope>NUCLEOTIDE SEQUENCE</scope>
    <source>
        <strain evidence="2">G02</strain>
    </source>
</reference>
<dbReference type="CDD" id="cd09272">
    <property type="entry name" value="RNase_HI_RT_Ty1"/>
    <property type="match status" value="1"/>
</dbReference>
<gene>
    <name evidence="2" type="ORF">Sradi_3181300</name>
</gene>
<dbReference type="EMBL" id="JACGWJ010000013">
    <property type="protein sequence ID" value="KAL0378758.1"/>
    <property type="molecule type" value="Genomic_DNA"/>
</dbReference>
<feature type="domain" description="Reverse transcriptase Ty1/copia-type" evidence="1">
    <location>
        <begin position="23"/>
        <end position="97"/>
    </location>
</feature>
<reference evidence="2" key="1">
    <citation type="submission" date="2020-06" db="EMBL/GenBank/DDBJ databases">
        <authorList>
            <person name="Li T."/>
            <person name="Hu X."/>
            <person name="Zhang T."/>
            <person name="Song X."/>
            <person name="Zhang H."/>
            <person name="Dai N."/>
            <person name="Sheng W."/>
            <person name="Hou X."/>
            <person name="Wei L."/>
        </authorList>
    </citation>
    <scope>NUCLEOTIDE SEQUENCE</scope>
    <source>
        <strain evidence="2">G02</strain>
        <tissue evidence="2">Leaf</tissue>
    </source>
</reference>